<evidence type="ECO:0000256" key="1">
    <source>
        <dbReference type="ARBA" id="ARBA00010458"/>
    </source>
</evidence>
<dbReference type="GO" id="GO:0006637">
    <property type="term" value="P:acyl-CoA metabolic process"/>
    <property type="evidence" value="ECO:0007669"/>
    <property type="project" value="TreeGrafter"/>
</dbReference>
<evidence type="ECO:0000259" key="5">
    <source>
        <dbReference type="PROSITE" id="PS51770"/>
    </source>
</evidence>
<protein>
    <recommendedName>
        <fullName evidence="5">HotDog ACOT-type domain-containing protein</fullName>
    </recommendedName>
</protein>
<feature type="domain" description="HotDog ACOT-type" evidence="5">
    <location>
        <begin position="11"/>
        <end position="123"/>
    </location>
</feature>
<evidence type="ECO:0000256" key="3">
    <source>
        <dbReference type="PROSITE-ProRule" id="PRU01106"/>
    </source>
</evidence>
<dbReference type="EMBL" id="CADCVS010000506">
    <property type="protein sequence ID" value="CAA9531526.1"/>
    <property type="molecule type" value="Genomic_DNA"/>
</dbReference>
<dbReference type="InterPro" id="IPR040170">
    <property type="entry name" value="Cytosol_ACT"/>
</dbReference>
<keyword evidence="2 3" id="KW-0378">Hydrolase</keyword>
<sequence length="150" mass="15684">MPSSSPAKPVSASASVIVARMGPAQANSAGFVFGGAIMALCDEAAGTCAMRHARSRVVTAKVSEFTFEAPVNIGELLTVKTSVNAVFGSSMEVGVRVEAEDLQSGEVRHTTSAYFVMVAMGEDGPQDVPDVEPDSPDAERRGREAQERHG</sequence>
<reference evidence="6" key="1">
    <citation type="submission" date="2020-02" db="EMBL/GenBank/DDBJ databases">
        <authorList>
            <person name="Meier V. D."/>
        </authorList>
    </citation>
    <scope>NUCLEOTIDE SEQUENCE</scope>
    <source>
        <strain evidence="6">AVDCRST_MAG30</strain>
    </source>
</reference>
<comment type="similarity">
    <text evidence="1">Belongs to the acyl coenzyme A hydrolase family.</text>
</comment>
<dbReference type="AlphaFoldDB" id="A0A6J4TUN6"/>
<dbReference type="SUPFAM" id="SSF54637">
    <property type="entry name" value="Thioesterase/thiol ester dehydrase-isomerase"/>
    <property type="match status" value="1"/>
</dbReference>
<dbReference type="Pfam" id="PF03061">
    <property type="entry name" value="4HBT"/>
    <property type="match status" value="1"/>
</dbReference>
<dbReference type="InterPro" id="IPR029069">
    <property type="entry name" value="HotDog_dom_sf"/>
</dbReference>
<organism evidence="6">
    <name type="scientific">uncultured Solirubrobacteraceae bacterium</name>
    <dbReference type="NCBI Taxonomy" id="1162706"/>
    <lineage>
        <taxon>Bacteria</taxon>
        <taxon>Bacillati</taxon>
        <taxon>Actinomycetota</taxon>
        <taxon>Thermoleophilia</taxon>
        <taxon>Solirubrobacterales</taxon>
        <taxon>Solirubrobacteraceae</taxon>
        <taxon>environmental samples</taxon>
    </lineage>
</organism>
<evidence type="ECO:0000313" key="6">
    <source>
        <dbReference type="EMBL" id="CAA9531526.1"/>
    </source>
</evidence>
<proteinExistence type="inferred from homology"/>
<dbReference type="GO" id="GO:0052816">
    <property type="term" value="F:long-chain fatty acyl-CoA hydrolase activity"/>
    <property type="evidence" value="ECO:0007669"/>
    <property type="project" value="TreeGrafter"/>
</dbReference>
<evidence type="ECO:0000256" key="4">
    <source>
        <dbReference type="SAM" id="MobiDB-lite"/>
    </source>
</evidence>
<dbReference type="GO" id="GO:0005829">
    <property type="term" value="C:cytosol"/>
    <property type="evidence" value="ECO:0007669"/>
    <property type="project" value="TreeGrafter"/>
</dbReference>
<name>A0A6J4TUN6_9ACTN</name>
<evidence type="ECO:0000256" key="2">
    <source>
        <dbReference type="ARBA" id="ARBA00022801"/>
    </source>
</evidence>
<gene>
    <name evidence="6" type="ORF">AVDCRST_MAG30-3825</name>
</gene>
<feature type="region of interest" description="Disordered" evidence="4">
    <location>
        <begin position="122"/>
        <end position="150"/>
    </location>
</feature>
<dbReference type="CDD" id="cd03442">
    <property type="entry name" value="BFIT_BACH"/>
    <property type="match status" value="1"/>
</dbReference>
<accession>A0A6J4TUN6</accession>
<dbReference type="PANTHER" id="PTHR11049:SF16">
    <property type="entry name" value="PROTEIN VDLD"/>
    <property type="match status" value="1"/>
</dbReference>
<dbReference type="InterPro" id="IPR033120">
    <property type="entry name" value="HOTDOG_ACOT"/>
</dbReference>
<feature type="compositionally biased region" description="Basic and acidic residues" evidence="4">
    <location>
        <begin position="137"/>
        <end position="150"/>
    </location>
</feature>
<dbReference type="Gene3D" id="3.10.129.10">
    <property type="entry name" value="Hotdog Thioesterase"/>
    <property type="match status" value="1"/>
</dbReference>
<dbReference type="InterPro" id="IPR006683">
    <property type="entry name" value="Thioestr_dom"/>
</dbReference>
<dbReference type="PROSITE" id="PS51770">
    <property type="entry name" value="HOTDOG_ACOT"/>
    <property type="match status" value="1"/>
</dbReference>
<dbReference type="PANTHER" id="PTHR11049">
    <property type="entry name" value="ACYL COENZYME A THIOESTER HYDROLASE"/>
    <property type="match status" value="1"/>
</dbReference>